<evidence type="ECO:0000256" key="5">
    <source>
        <dbReference type="ARBA" id="ARBA00023136"/>
    </source>
</evidence>
<evidence type="ECO:0000256" key="1">
    <source>
        <dbReference type="ARBA" id="ARBA00004571"/>
    </source>
</evidence>
<evidence type="ECO:0000256" key="6">
    <source>
        <dbReference type="ARBA" id="ARBA00023237"/>
    </source>
</evidence>
<keyword evidence="5 7" id="KW-0472">Membrane</keyword>
<sequence length="1054" mass="115986">MRVTLLWLLFLVSQFTFAQEKTISGVVSDESGGLPGVSIIIKGTTTGVETDFDGNYSINAKQNDILVFSFVGKATVQKTVGTSNKINVVLADDANLLNEVVVTALGIKRKPKSIGSAQQTVKGDDLTKTRETDISTALAGKVSGIQFTGQPSSSFKGADVRLRGAKNVLYVVDGIRLNSSTDVNTEDIESMTVLKGLAATALYGPSGKNGAIVIISKKAKSGNSKIVFNSSIGLSSVVGLPEYQNQYGGGYRNDGKGSADENTSSIGYWNTLNGQKIVNYAADESWGPELDGTLVRQWDSWIKGDPEFGKLRAWSANPDNIKDFYRTGQVTNNSLTFSKGGEGYSIRTTLGQVKQDLVLENSDRKTTRVNTNLSFDLNKKLTFSTTVNYSNRVTKNDPDGQYNNLASNLNQWWQRQIDVSRLKDYKRNGEMVSWNINSPTNPRPKYWNSPYFTLYEDGNLETKDAIFGKVALAYKITEKLNASVAYKRAINQYERSDKTGFGGLAPESFRERKTTSSEDEIFAITNYSNTWNDFELKASAGFQLIDRKYNTLDTWSVGGLTTKDFYSIGTSKDRPGINTTKFRVQERGMFLTTDLGYKELVYLTGSYRIDYGSTANADNNRLDTKGLSASFIFSELIPENNILSFGKLRAGTSQAPYFPNPFQLNPTYDAGTSYGSNGTSIAPNTAVNPNLEGGLRSENEFGIELRFLHNRISLDATYFSREDKNLPSDVSLPTSTGYYSFVSNEGEQSSNGFELAISGDIIKTDDLKWNVAINAATLKRKVDFIAKGVKTNIIDSWGPQLLERRGEEWGAIYGNAYKRDAKGNKVLGADGLYEFENNKYLGSILPDVTGGFTSNLTYKNFDLSLGFDYQVGGKFYGVTRRYTNYSGNGIETVGNNSLGNPIRNKIIGAGAHEAYSVNLTDAAPNSGGQLTSGVDADGNAQSFLVTPAKLWKENLVSIHEEFVNDATYLKLRTIRLGYNVPKSALENSFFTDINLSVFANNVWLIHSEVKGIDPSELQGRSRGSRINGYNNYEWIENGQLPAARTIGINTKFTF</sequence>
<dbReference type="NCBIfam" id="TIGR04056">
    <property type="entry name" value="OMP_RagA_SusC"/>
    <property type="match status" value="1"/>
</dbReference>
<comment type="subcellular location">
    <subcellularLocation>
        <location evidence="1 7">Cell outer membrane</location>
        <topology evidence="1 7">Multi-pass membrane protein</topology>
    </subcellularLocation>
</comment>
<reference evidence="10 11" key="1">
    <citation type="submission" date="2024-05" db="EMBL/GenBank/DDBJ databases">
        <authorList>
            <person name="Duchaud E."/>
        </authorList>
    </citation>
    <scope>NUCLEOTIDE SEQUENCE [LARGE SCALE GENOMIC DNA]</scope>
    <source>
        <strain evidence="10">Ena-SAMPLE-TAB-13-05-2024-13:56:06:370-140309</strain>
    </source>
</reference>
<dbReference type="InterPro" id="IPR039426">
    <property type="entry name" value="TonB-dep_rcpt-like"/>
</dbReference>
<accession>A0ABM9P0V1</accession>
<dbReference type="SUPFAM" id="SSF56935">
    <property type="entry name" value="Porins"/>
    <property type="match status" value="1"/>
</dbReference>
<keyword evidence="8" id="KW-0732">Signal</keyword>
<organism evidence="10 11">
    <name type="scientific">Tenacibaculum dicentrarchi</name>
    <dbReference type="NCBI Taxonomy" id="669041"/>
    <lineage>
        <taxon>Bacteria</taxon>
        <taxon>Pseudomonadati</taxon>
        <taxon>Bacteroidota</taxon>
        <taxon>Flavobacteriia</taxon>
        <taxon>Flavobacteriales</taxon>
        <taxon>Flavobacteriaceae</taxon>
        <taxon>Tenacibaculum</taxon>
    </lineage>
</organism>
<dbReference type="SUPFAM" id="SSF49464">
    <property type="entry name" value="Carboxypeptidase regulatory domain-like"/>
    <property type="match status" value="1"/>
</dbReference>
<dbReference type="EMBL" id="OZ038524">
    <property type="protein sequence ID" value="CAL2086590.1"/>
    <property type="molecule type" value="Genomic_DNA"/>
</dbReference>
<evidence type="ECO:0000313" key="11">
    <source>
        <dbReference type="Proteomes" id="UP001497514"/>
    </source>
</evidence>
<dbReference type="InterPro" id="IPR037066">
    <property type="entry name" value="Plug_dom_sf"/>
</dbReference>
<keyword evidence="3 7" id="KW-1134">Transmembrane beta strand</keyword>
<keyword evidence="10" id="KW-0675">Receptor</keyword>
<dbReference type="InterPro" id="IPR036942">
    <property type="entry name" value="Beta-barrel_TonB_sf"/>
</dbReference>
<feature type="domain" description="TonB-dependent receptor plug" evidence="9">
    <location>
        <begin position="112"/>
        <end position="210"/>
    </location>
</feature>
<keyword evidence="11" id="KW-1185">Reference proteome</keyword>
<dbReference type="Pfam" id="PF13715">
    <property type="entry name" value="CarbopepD_reg_2"/>
    <property type="match status" value="1"/>
</dbReference>
<protein>
    <submittedName>
        <fullName evidence="10">SusC/RagA family TonB-dependent receptor</fullName>
    </submittedName>
</protein>
<dbReference type="Gene3D" id="2.40.170.20">
    <property type="entry name" value="TonB-dependent receptor, beta-barrel domain"/>
    <property type="match status" value="1"/>
</dbReference>
<evidence type="ECO:0000256" key="7">
    <source>
        <dbReference type="PROSITE-ProRule" id="PRU01360"/>
    </source>
</evidence>
<dbReference type="Proteomes" id="UP001497514">
    <property type="component" value="Chromosome"/>
</dbReference>
<dbReference type="Pfam" id="PF07715">
    <property type="entry name" value="Plug"/>
    <property type="match status" value="1"/>
</dbReference>
<evidence type="ECO:0000313" key="10">
    <source>
        <dbReference type="EMBL" id="CAL2086590.1"/>
    </source>
</evidence>
<gene>
    <name evidence="10" type="ORF">TD3509T_2082</name>
</gene>
<dbReference type="InterPro" id="IPR023996">
    <property type="entry name" value="TonB-dep_OMP_SusC/RagA"/>
</dbReference>
<feature type="chain" id="PRO_5046018662" evidence="8">
    <location>
        <begin position="19"/>
        <end position="1054"/>
    </location>
</feature>
<keyword evidence="6 7" id="KW-0998">Cell outer membrane</keyword>
<proteinExistence type="inferred from homology"/>
<keyword evidence="2 7" id="KW-0813">Transport</keyword>
<evidence type="ECO:0000256" key="8">
    <source>
        <dbReference type="SAM" id="SignalP"/>
    </source>
</evidence>
<evidence type="ECO:0000256" key="2">
    <source>
        <dbReference type="ARBA" id="ARBA00022448"/>
    </source>
</evidence>
<evidence type="ECO:0000256" key="3">
    <source>
        <dbReference type="ARBA" id="ARBA00022452"/>
    </source>
</evidence>
<comment type="similarity">
    <text evidence="7">Belongs to the TonB-dependent receptor family.</text>
</comment>
<dbReference type="InterPro" id="IPR008969">
    <property type="entry name" value="CarboxyPept-like_regulatory"/>
</dbReference>
<keyword evidence="4 7" id="KW-0812">Transmembrane</keyword>
<feature type="signal peptide" evidence="8">
    <location>
        <begin position="1"/>
        <end position="18"/>
    </location>
</feature>
<name>A0ABM9P0V1_9FLAO</name>
<dbReference type="RefSeq" id="WP_101903157.1">
    <property type="nucleotide sequence ID" value="NZ_OZ038524.1"/>
</dbReference>
<dbReference type="InterPro" id="IPR012910">
    <property type="entry name" value="Plug_dom"/>
</dbReference>
<dbReference type="PROSITE" id="PS52016">
    <property type="entry name" value="TONB_DEPENDENT_REC_3"/>
    <property type="match status" value="1"/>
</dbReference>
<evidence type="ECO:0000256" key="4">
    <source>
        <dbReference type="ARBA" id="ARBA00022692"/>
    </source>
</evidence>
<dbReference type="Gene3D" id="2.170.130.10">
    <property type="entry name" value="TonB-dependent receptor, plug domain"/>
    <property type="match status" value="1"/>
</dbReference>
<evidence type="ECO:0000259" key="9">
    <source>
        <dbReference type="Pfam" id="PF07715"/>
    </source>
</evidence>